<accession>A0A1F5REC1</accession>
<dbReference type="AlphaFoldDB" id="A0A1F5REC1"/>
<sequence>MEGSEFSRNRRIKGRSFNDPRYDVGVDVTLNKYVSAGMRLNDMAETKRVNYTTRVLFEDKDIAYLFGFATLGSMAK</sequence>
<dbReference type="Proteomes" id="UP000177230">
    <property type="component" value="Unassembled WGS sequence"/>
</dbReference>
<evidence type="ECO:0000313" key="2">
    <source>
        <dbReference type="Proteomes" id="UP000177230"/>
    </source>
</evidence>
<protein>
    <submittedName>
        <fullName evidence="1">Uncharacterized protein</fullName>
    </submittedName>
</protein>
<proteinExistence type="predicted"/>
<evidence type="ECO:0000313" key="1">
    <source>
        <dbReference type="EMBL" id="OGF12728.1"/>
    </source>
</evidence>
<reference evidence="1 2" key="1">
    <citation type="journal article" date="2016" name="Nat. Commun.">
        <title>Thousands of microbial genomes shed light on interconnected biogeochemical processes in an aquifer system.</title>
        <authorList>
            <person name="Anantharaman K."/>
            <person name="Brown C.T."/>
            <person name="Hug L.A."/>
            <person name="Sharon I."/>
            <person name="Castelle C.J."/>
            <person name="Probst A.J."/>
            <person name="Thomas B.C."/>
            <person name="Singh A."/>
            <person name="Wilkins M.J."/>
            <person name="Karaoz U."/>
            <person name="Brodie E.L."/>
            <person name="Williams K.H."/>
            <person name="Hubbard S.S."/>
            <person name="Banfield J.F."/>
        </authorList>
    </citation>
    <scope>NUCLEOTIDE SEQUENCE [LARGE SCALE GENOMIC DNA]</scope>
</reference>
<organism evidence="1 2">
    <name type="scientific">Candidatus Edwardsbacteria bacterium GWF2_54_11</name>
    <dbReference type="NCBI Taxonomy" id="1817851"/>
    <lineage>
        <taxon>Bacteria</taxon>
        <taxon>Candidatus Edwardsiibacteriota</taxon>
    </lineage>
</organism>
<gene>
    <name evidence="1" type="ORF">A2024_07925</name>
</gene>
<comment type="caution">
    <text evidence="1">The sequence shown here is derived from an EMBL/GenBank/DDBJ whole genome shotgun (WGS) entry which is preliminary data.</text>
</comment>
<dbReference type="EMBL" id="MFFM01000032">
    <property type="protein sequence ID" value="OGF12728.1"/>
    <property type="molecule type" value="Genomic_DNA"/>
</dbReference>
<name>A0A1F5REC1_9BACT</name>